<dbReference type="Pfam" id="PF05488">
    <property type="entry name" value="PAAR_motif"/>
    <property type="match status" value="1"/>
</dbReference>
<sequence>MPFPAARVLDMHVCPMFTGPVPHVGGPVLPPCCITVLINYFPAARQTDMCLCVGPPDTIMMGYPTVLVGKMPPAFLGSLTSHGGSIVMGSPNVIYGGAAGGGGGGGGGAQSAAAIAAAVNPPNSVINCGNIVDAVIDRLDGSNPNATAPAGQDGTFDEIAARHNTTMSWGHNLNDAYNLAQQGGDGTTLIVGITYPNNGGSHVVVMTNQGGTVSIVEGQNWGPGQGAGAITDPAVAQARYGPADVGIAIVPGNH</sequence>
<evidence type="ECO:0000313" key="2">
    <source>
        <dbReference type="EMBL" id="MBP0462390.1"/>
    </source>
</evidence>
<name>A0ABS4AM04_9PROT</name>
<evidence type="ECO:0000313" key="3">
    <source>
        <dbReference type="Proteomes" id="UP000680815"/>
    </source>
</evidence>
<dbReference type="CDD" id="cd14738">
    <property type="entry name" value="PAAR_2"/>
    <property type="match status" value="1"/>
</dbReference>
<feature type="domain" description="Tox-PL" evidence="1">
    <location>
        <begin position="127"/>
        <end position="219"/>
    </location>
</feature>
<proteinExistence type="predicted"/>
<gene>
    <name evidence="2" type="ORF">J5Y09_00570</name>
</gene>
<reference evidence="2 3" key="1">
    <citation type="submission" date="2021-03" db="EMBL/GenBank/DDBJ databases">
        <authorList>
            <person name="So Y."/>
        </authorList>
    </citation>
    <scope>NUCLEOTIDE SEQUENCE [LARGE SCALE GENOMIC DNA]</scope>
    <source>
        <strain evidence="2 3">PWR1</strain>
    </source>
</reference>
<comment type="caution">
    <text evidence="2">The sequence shown here is derived from an EMBL/GenBank/DDBJ whole genome shotgun (WGS) entry which is preliminary data.</text>
</comment>
<protein>
    <submittedName>
        <fullName evidence="2">PAAR domain-containing protein</fullName>
    </submittedName>
</protein>
<evidence type="ECO:0000259" key="1">
    <source>
        <dbReference type="Pfam" id="PF15644"/>
    </source>
</evidence>
<keyword evidence="3" id="KW-1185">Reference proteome</keyword>
<organism evidence="2 3">
    <name type="scientific">Roseomonas nitratireducens</name>
    <dbReference type="NCBI Taxonomy" id="2820810"/>
    <lineage>
        <taxon>Bacteria</taxon>
        <taxon>Pseudomonadati</taxon>
        <taxon>Pseudomonadota</taxon>
        <taxon>Alphaproteobacteria</taxon>
        <taxon>Acetobacterales</taxon>
        <taxon>Roseomonadaceae</taxon>
        <taxon>Roseomonas</taxon>
    </lineage>
</organism>
<dbReference type="Gene3D" id="2.60.200.60">
    <property type="match status" value="2"/>
</dbReference>
<dbReference type="Proteomes" id="UP000680815">
    <property type="component" value="Unassembled WGS sequence"/>
</dbReference>
<dbReference type="InterPro" id="IPR008727">
    <property type="entry name" value="PAAR_motif"/>
</dbReference>
<accession>A0ABS4AM04</accession>
<dbReference type="EMBL" id="JAGIYZ010000001">
    <property type="protein sequence ID" value="MBP0462390.1"/>
    <property type="molecule type" value="Genomic_DNA"/>
</dbReference>
<dbReference type="RefSeq" id="WP_209349765.1">
    <property type="nucleotide sequence ID" value="NZ_JAGIYZ010000001.1"/>
</dbReference>
<dbReference type="InterPro" id="IPR028908">
    <property type="entry name" value="Tox-PL_dom"/>
</dbReference>
<dbReference type="Pfam" id="PF15644">
    <property type="entry name" value="Gln_amidase"/>
    <property type="match status" value="1"/>
</dbReference>